<organism evidence="2 3">
    <name type="scientific">Parastrongyloides trichosuri</name>
    <name type="common">Possum-specific nematode worm</name>
    <dbReference type="NCBI Taxonomy" id="131310"/>
    <lineage>
        <taxon>Eukaryota</taxon>
        <taxon>Metazoa</taxon>
        <taxon>Ecdysozoa</taxon>
        <taxon>Nematoda</taxon>
        <taxon>Chromadorea</taxon>
        <taxon>Rhabditida</taxon>
        <taxon>Tylenchina</taxon>
        <taxon>Panagrolaimomorpha</taxon>
        <taxon>Strongyloidoidea</taxon>
        <taxon>Strongyloididae</taxon>
        <taxon>Parastrongyloides</taxon>
    </lineage>
</organism>
<dbReference type="AlphaFoldDB" id="A0A0N4ZXX4"/>
<feature type="compositionally biased region" description="Basic and acidic residues" evidence="1">
    <location>
        <begin position="192"/>
        <end position="207"/>
    </location>
</feature>
<proteinExistence type="predicted"/>
<evidence type="ECO:0000313" key="3">
    <source>
        <dbReference type="WBParaSite" id="PTRK_0001364800.1"/>
    </source>
</evidence>
<dbReference type="Proteomes" id="UP000038045">
    <property type="component" value="Unplaced"/>
</dbReference>
<feature type="compositionally biased region" description="Basic residues" evidence="1">
    <location>
        <begin position="88"/>
        <end position="135"/>
    </location>
</feature>
<feature type="compositionally biased region" description="Basic and acidic residues" evidence="1">
    <location>
        <begin position="1"/>
        <end position="11"/>
    </location>
</feature>
<keyword evidence="2" id="KW-1185">Reference proteome</keyword>
<evidence type="ECO:0000313" key="2">
    <source>
        <dbReference type="Proteomes" id="UP000038045"/>
    </source>
</evidence>
<evidence type="ECO:0000256" key="1">
    <source>
        <dbReference type="SAM" id="MobiDB-lite"/>
    </source>
</evidence>
<accession>A0A0N4ZXX4</accession>
<feature type="compositionally biased region" description="Low complexity" evidence="1">
    <location>
        <begin position="36"/>
        <end position="47"/>
    </location>
</feature>
<feature type="region of interest" description="Disordered" evidence="1">
    <location>
        <begin position="1"/>
        <end position="260"/>
    </location>
</feature>
<reference evidence="3" key="1">
    <citation type="submission" date="2017-02" db="UniProtKB">
        <authorList>
            <consortium name="WormBaseParasite"/>
        </authorList>
    </citation>
    <scope>IDENTIFICATION</scope>
</reference>
<protein>
    <submittedName>
        <fullName evidence="3">Enoyl-CoA hydratase</fullName>
    </submittedName>
</protein>
<feature type="compositionally biased region" description="Basic and acidic residues" evidence="1">
    <location>
        <begin position="243"/>
        <end position="260"/>
    </location>
</feature>
<feature type="compositionally biased region" description="Basic and acidic residues" evidence="1">
    <location>
        <begin position="167"/>
        <end position="180"/>
    </location>
</feature>
<name>A0A0N4ZXX4_PARTI</name>
<sequence length="260" mass="28857">GRAADHRDHRAGPAGRARHRQPHGQARPGRSEGEGSADPADLPLLLRLSEEAPGIRRSGASDLSGHAGPVGHRFTPRLLLGRGDEVFRHRRPDRRRRRGRHDVRHRGGQARPQRARHRPRPCSRRKDPHLRRRALQLHQSGDRRRQLPGRESALRPVGPAPLHPARLHQDGRSPRDRLARENAGPAVLRRQRQADHPHADGRDESGGRHPVAGPRRQGGGARGRAVSGRSGRRIARDGGLAGCRDRRQVHSQDGGHRLGL</sequence>
<dbReference type="WBParaSite" id="PTRK_0001364800.1">
    <property type="protein sequence ID" value="PTRK_0001364800.1"/>
    <property type="gene ID" value="PTRK_0001364800"/>
</dbReference>